<evidence type="ECO:0000256" key="2">
    <source>
        <dbReference type="ARBA" id="ARBA00022884"/>
    </source>
</evidence>
<evidence type="ECO:0000313" key="9">
    <source>
        <dbReference type="Proteomes" id="UP000238823"/>
    </source>
</evidence>
<evidence type="ECO:0000259" key="7">
    <source>
        <dbReference type="Pfam" id="PF14693"/>
    </source>
</evidence>
<dbReference type="RefSeq" id="WP_106091551.1">
    <property type="nucleotide sequence ID" value="NZ_PVNL01000095.1"/>
</dbReference>
<evidence type="ECO:0000256" key="1">
    <source>
        <dbReference type="ARBA" id="ARBA00022730"/>
    </source>
</evidence>
<dbReference type="CDD" id="cd00495">
    <property type="entry name" value="Ribosomal_L25_TL5_CTC"/>
    <property type="match status" value="1"/>
</dbReference>
<dbReference type="InterPro" id="IPR020056">
    <property type="entry name" value="Rbsml_bL25/Gln-tRNA_synth_N"/>
</dbReference>
<reference evidence="8 9" key="1">
    <citation type="submission" date="2018-03" db="EMBL/GenBank/DDBJ databases">
        <title>Draft Genome Sequences of the Obligatory Marine Myxobacteria Enhygromyxa salina SWB007.</title>
        <authorList>
            <person name="Poehlein A."/>
            <person name="Moghaddam J.A."/>
            <person name="Harms H."/>
            <person name="Alanjari M."/>
            <person name="Koenig G.M."/>
            <person name="Daniel R."/>
            <person name="Schaeberle T.F."/>
        </authorList>
    </citation>
    <scope>NUCLEOTIDE SEQUENCE [LARGE SCALE GENOMIC DNA]</scope>
    <source>
        <strain evidence="8 9">SWB007</strain>
    </source>
</reference>
<feature type="domain" description="Large ribosomal subunit protein bL25 beta" evidence="7">
    <location>
        <begin position="109"/>
        <end position="190"/>
    </location>
</feature>
<proteinExistence type="inferred from homology"/>
<dbReference type="Gene3D" id="2.40.240.10">
    <property type="entry name" value="Ribosomal Protein L25, Chain P"/>
    <property type="match status" value="1"/>
</dbReference>
<evidence type="ECO:0000313" key="8">
    <source>
        <dbReference type="EMBL" id="PRQ05398.1"/>
    </source>
</evidence>
<dbReference type="EMBL" id="PVNL01000095">
    <property type="protein sequence ID" value="PRQ05398.1"/>
    <property type="molecule type" value="Genomic_DNA"/>
</dbReference>
<dbReference type="GO" id="GO:0006412">
    <property type="term" value="P:translation"/>
    <property type="evidence" value="ECO:0007669"/>
    <property type="project" value="UniProtKB-UniRule"/>
</dbReference>
<evidence type="ECO:0000259" key="6">
    <source>
        <dbReference type="Pfam" id="PF01386"/>
    </source>
</evidence>
<comment type="caution">
    <text evidence="8">The sequence shown here is derived from an EMBL/GenBank/DDBJ whole genome shotgun (WGS) entry which is preliminary data.</text>
</comment>
<dbReference type="InterPro" id="IPR029751">
    <property type="entry name" value="Ribosomal_L25_dom"/>
</dbReference>
<evidence type="ECO:0000256" key="4">
    <source>
        <dbReference type="ARBA" id="ARBA00023274"/>
    </source>
</evidence>
<dbReference type="PANTHER" id="PTHR33284">
    <property type="entry name" value="RIBOSOMAL PROTEIN L25/GLN-TRNA SYNTHETASE, ANTI-CODON-BINDING DOMAIN-CONTAINING PROTEIN"/>
    <property type="match status" value="1"/>
</dbReference>
<comment type="similarity">
    <text evidence="5">Belongs to the bacterial ribosomal protein bL25 family. CTC subfamily.</text>
</comment>
<dbReference type="NCBIfam" id="TIGR00731">
    <property type="entry name" value="bL25_bact_ctc"/>
    <property type="match status" value="1"/>
</dbReference>
<evidence type="ECO:0000256" key="3">
    <source>
        <dbReference type="ARBA" id="ARBA00022980"/>
    </source>
</evidence>
<dbReference type="Proteomes" id="UP000238823">
    <property type="component" value="Unassembled WGS sequence"/>
</dbReference>
<sequence length="209" mass="22675">MTETTFGKLTAKIRQATGKGVARKLRTEGLIPAVIYGKGEGNVMLTVSPRELRRAMDPNRRLNTFFTVTIEGDGAPVVEQCVLTDYQADPIRDEFLHVDFLRVDPDGEVVTKIPVEYVGRSVGVVAGGKLRTYQRTARVAAKPAHIPVKLTVDISALAAGESLRMRDLSLDNARLLDHPNVVVAHVDPPRVAKVDDAAAAADAKKGKKK</sequence>
<dbReference type="Pfam" id="PF01386">
    <property type="entry name" value="Ribosomal_L25p"/>
    <property type="match status" value="1"/>
</dbReference>
<dbReference type="GO" id="GO:0003735">
    <property type="term" value="F:structural constituent of ribosome"/>
    <property type="evidence" value="ECO:0007669"/>
    <property type="project" value="InterPro"/>
</dbReference>
<protein>
    <recommendedName>
        <fullName evidence="5">Large ribosomal subunit protein bL25</fullName>
    </recommendedName>
    <alternativeName>
        <fullName evidence="5">General stress protein CTC</fullName>
    </alternativeName>
</protein>
<dbReference type="GO" id="GO:0022625">
    <property type="term" value="C:cytosolic large ribosomal subunit"/>
    <property type="evidence" value="ECO:0007669"/>
    <property type="project" value="TreeGrafter"/>
</dbReference>
<dbReference type="SUPFAM" id="SSF50715">
    <property type="entry name" value="Ribosomal protein L25-like"/>
    <property type="match status" value="1"/>
</dbReference>
<dbReference type="InterPro" id="IPR020930">
    <property type="entry name" value="Ribosomal_uL5_bac-type"/>
</dbReference>
<name>A0A2S9YJX2_9BACT</name>
<evidence type="ECO:0000256" key="5">
    <source>
        <dbReference type="HAMAP-Rule" id="MF_01334"/>
    </source>
</evidence>
<comment type="function">
    <text evidence="5">This is one of the proteins that binds to the 5S RNA in the ribosome where it forms part of the central protuberance.</text>
</comment>
<dbReference type="Pfam" id="PF14693">
    <property type="entry name" value="Ribosomal_TL5_C"/>
    <property type="match status" value="1"/>
</dbReference>
<dbReference type="AlphaFoldDB" id="A0A2S9YJX2"/>
<keyword evidence="4 5" id="KW-0687">Ribonucleoprotein</keyword>
<organism evidence="8 9">
    <name type="scientific">Enhygromyxa salina</name>
    <dbReference type="NCBI Taxonomy" id="215803"/>
    <lineage>
        <taxon>Bacteria</taxon>
        <taxon>Pseudomonadati</taxon>
        <taxon>Myxococcota</taxon>
        <taxon>Polyangia</taxon>
        <taxon>Nannocystales</taxon>
        <taxon>Nannocystaceae</taxon>
        <taxon>Enhygromyxa</taxon>
    </lineage>
</organism>
<dbReference type="GO" id="GO:0008097">
    <property type="term" value="F:5S rRNA binding"/>
    <property type="evidence" value="ECO:0007669"/>
    <property type="project" value="InterPro"/>
</dbReference>
<dbReference type="OrthoDB" id="9786489at2"/>
<dbReference type="InterPro" id="IPR001021">
    <property type="entry name" value="Ribosomal_bL25_long"/>
</dbReference>
<keyword evidence="3 5" id="KW-0689">Ribosomal protein</keyword>
<keyword evidence="1 5" id="KW-0699">rRNA-binding</keyword>
<dbReference type="HAMAP" id="MF_01334">
    <property type="entry name" value="Ribosomal_bL25_CTC"/>
    <property type="match status" value="1"/>
</dbReference>
<dbReference type="Gene3D" id="2.170.120.20">
    <property type="entry name" value="Ribosomal protein L25, beta domain"/>
    <property type="match status" value="1"/>
</dbReference>
<comment type="subunit">
    <text evidence="5">Part of the 50S ribosomal subunit; part of the 5S rRNA/L5/L18/L25 subcomplex. Contacts the 5S rRNA. Binds to the 5S rRNA independently of L5 and L18.</text>
</comment>
<accession>A0A2S9YJX2</accession>
<dbReference type="InterPro" id="IPR011035">
    <property type="entry name" value="Ribosomal_bL25/Gln-tRNA_synth"/>
</dbReference>
<keyword evidence="2 5" id="KW-0694">RNA-binding</keyword>
<dbReference type="InterPro" id="IPR037121">
    <property type="entry name" value="Ribosomal_bL25_C"/>
</dbReference>
<feature type="domain" description="Large ribosomal subunit protein bL25 L25" evidence="6">
    <location>
        <begin position="9"/>
        <end position="100"/>
    </location>
</feature>
<gene>
    <name evidence="5 8" type="primary">ctc</name>
    <name evidence="5" type="synonym">rplY</name>
    <name evidence="8" type="ORF">ENSA7_46230</name>
</gene>
<dbReference type="PANTHER" id="PTHR33284:SF1">
    <property type="entry name" value="RIBOSOMAL PROTEIN L25_GLN-TRNA SYNTHETASE, ANTI-CODON-BINDING DOMAIN-CONTAINING PROTEIN"/>
    <property type="match status" value="1"/>
</dbReference>
<dbReference type="InterPro" id="IPR020057">
    <property type="entry name" value="Ribosomal_bL25_b-dom"/>
</dbReference>